<reference evidence="3" key="1">
    <citation type="journal article" date="2021" name="PeerJ">
        <title>Extensive microbial diversity within the chicken gut microbiome revealed by metagenomics and culture.</title>
        <authorList>
            <person name="Gilroy R."/>
            <person name="Ravi A."/>
            <person name="Getino M."/>
            <person name="Pursley I."/>
            <person name="Horton D.L."/>
            <person name="Alikhan N.F."/>
            <person name="Baker D."/>
            <person name="Gharbi K."/>
            <person name="Hall N."/>
            <person name="Watson M."/>
            <person name="Adriaenssens E.M."/>
            <person name="Foster-Nyarko E."/>
            <person name="Jarju S."/>
            <person name="Secka A."/>
            <person name="Antonio M."/>
            <person name="Oren A."/>
            <person name="Chaudhuri R.R."/>
            <person name="La Ragione R."/>
            <person name="Hildebrand F."/>
            <person name="Pallen M.J."/>
        </authorList>
    </citation>
    <scope>NUCLEOTIDE SEQUENCE</scope>
    <source>
        <strain evidence="3">687</strain>
    </source>
</reference>
<reference evidence="3" key="2">
    <citation type="submission" date="2021-04" db="EMBL/GenBank/DDBJ databases">
        <authorList>
            <person name="Gilroy R."/>
        </authorList>
    </citation>
    <scope>NUCLEOTIDE SEQUENCE</scope>
    <source>
        <strain evidence="3">687</strain>
    </source>
</reference>
<evidence type="ECO:0000256" key="1">
    <source>
        <dbReference type="SAM" id="MobiDB-lite"/>
    </source>
</evidence>
<dbReference type="PANTHER" id="PTHR35149">
    <property type="entry name" value="SLL5132 PROTEIN"/>
    <property type="match status" value="1"/>
</dbReference>
<feature type="region of interest" description="Disordered" evidence="1">
    <location>
        <begin position="529"/>
        <end position="549"/>
    </location>
</feature>
<feature type="non-terminal residue" evidence="3">
    <location>
        <position position="549"/>
    </location>
</feature>
<comment type="caution">
    <text evidence="3">The sequence shown here is derived from an EMBL/GenBank/DDBJ whole genome shotgun (WGS) entry which is preliminary data.</text>
</comment>
<dbReference type="EMBL" id="JAHLFG010000060">
    <property type="protein sequence ID" value="MBU3826931.1"/>
    <property type="molecule type" value="Genomic_DNA"/>
</dbReference>
<organism evidence="3 4">
    <name type="scientific">Candidatus Anaerobiospirillum merdipullorum</name>
    <dbReference type="NCBI Taxonomy" id="2838450"/>
    <lineage>
        <taxon>Bacteria</taxon>
        <taxon>Pseudomonadati</taxon>
        <taxon>Pseudomonadota</taxon>
        <taxon>Gammaproteobacteria</taxon>
        <taxon>Aeromonadales</taxon>
        <taxon>Succinivibrionaceae</taxon>
        <taxon>Anaerobiospirillum</taxon>
    </lineage>
</organism>
<dbReference type="InterPro" id="IPR004919">
    <property type="entry name" value="GmrSD_N"/>
</dbReference>
<dbReference type="Pfam" id="PF03235">
    <property type="entry name" value="GmrSD_N"/>
    <property type="match status" value="1"/>
</dbReference>
<protein>
    <submittedName>
        <fullName evidence="3">DUF262 domain-containing protein</fullName>
    </submittedName>
</protein>
<feature type="compositionally biased region" description="Polar residues" evidence="1">
    <location>
        <begin position="536"/>
        <end position="549"/>
    </location>
</feature>
<evidence type="ECO:0000259" key="2">
    <source>
        <dbReference type="Pfam" id="PF03235"/>
    </source>
</evidence>
<feature type="domain" description="GmrSD restriction endonucleases N-terminal" evidence="2">
    <location>
        <begin position="21"/>
        <end position="210"/>
    </location>
</feature>
<dbReference type="PANTHER" id="PTHR35149:SF1">
    <property type="entry name" value="DUF5655 DOMAIN-CONTAINING PROTEIN"/>
    <property type="match status" value="1"/>
</dbReference>
<proteinExistence type="predicted"/>
<accession>A0A9E2KNA0</accession>
<dbReference type="AlphaFoldDB" id="A0A9E2KNA0"/>
<evidence type="ECO:0000313" key="4">
    <source>
        <dbReference type="Proteomes" id="UP000824150"/>
    </source>
</evidence>
<evidence type="ECO:0000313" key="3">
    <source>
        <dbReference type="EMBL" id="MBU3826931.1"/>
    </source>
</evidence>
<gene>
    <name evidence="3" type="ORF">IAA31_05525</name>
</gene>
<dbReference type="Proteomes" id="UP000824150">
    <property type="component" value="Unassembled WGS sequence"/>
</dbReference>
<name>A0A9E2KNA0_9GAMM</name>
<sequence length="549" mass="63899">MSSTEQLITLLPIRSLYGMHFFIPSYQRGYRWTTQQVKELLEDITDFQQHKSSAQPDRDFYCLQPVVVKPRESTQDFEVIDGQQRLTTIFIILKVLGEEHQEKRFSINYATRPGSRNFLESLSNPDRPEAASQTSNIDFYYMDKTYRYVKKWQAQQTSTFLCAFVNTLEEQVKIIWYQLSAQEDPIKVFTRLNIGKIPLTCAELIKALLLKRDPTQLQLEHRLIAAVQAITQAQKSGQIPLISPDTIIDALQWRKVESWQLQYKIAKEWDRIEATLQNDDFWLFIHHPDDDLPVRIGFLFDLLCDLNSKATSSDPYRAFAYLQAKLHNAAPQATAQAELIWQCWQQLTHYFAILQTWFNDLTLYHYVGFLICEQGKDPKTAALTLRGLIQTWEMAKSKADFLAQITTQIKDLISSPFPHHDLNKYDYTKDDKDKSNYKSVLLFHNVQTVINQNIALQQAATWHTSAFSRFPFGIFKREHWDVEHVHSFTDNDLSDDSDFYELLVNSYPLIIDAGLNELKVQIDTYVKEKNSKQEPTETITEPTNALTPK</sequence>